<dbReference type="PANTHER" id="PTHR34220:SF7">
    <property type="entry name" value="SENSOR HISTIDINE KINASE YPDA"/>
    <property type="match status" value="1"/>
</dbReference>
<dbReference type="PANTHER" id="PTHR34220">
    <property type="entry name" value="SENSOR HISTIDINE KINASE YPDA"/>
    <property type="match status" value="1"/>
</dbReference>
<keyword evidence="7" id="KW-1133">Transmembrane helix</keyword>
<gene>
    <name evidence="9" type="ORF">HH215_06095</name>
</gene>
<evidence type="ECO:0000313" key="10">
    <source>
        <dbReference type="Proteomes" id="UP000502248"/>
    </source>
</evidence>
<keyword evidence="6 7" id="KW-0472">Membrane</keyword>
<dbReference type="InterPro" id="IPR003660">
    <property type="entry name" value="HAMP_dom"/>
</dbReference>
<keyword evidence="5 9" id="KW-0418">Kinase</keyword>
<name>A0A7Z2VGT7_9BACL</name>
<dbReference type="AlphaFoldDB" id="A0A7Z2VGT7"/>
<organism evidence="9 10">
    <name type="scientific">Cohnella herbarum</name>
    <dbReference type="NCBI Taxonomy" id="2728023"/>
    <lineage>
        <taxon>Bacteria</taxon>
        <taxon>Bacillati</taxon>
        <taxon>Bacillota</taxon>
        <taxon>Bacilli</taxon>
        <taxon>Bacillales</taxon>
        <taxon>Paenibacillaceae</taxon>
        <taxon>Cohnella</taxon>
    </lineage>
</organism>
<evidence type="ECO:0000256" key="5">
    <source>
        <dbReference type="ARBA" id="ARBA00022777"/>
    </source>
</evidence>
<evidence type="ECO:0000256" key="6">
    <source>
        <dbReference type="ARBA" id="ARBA00023136"/>
    </source>
</evidence>
<dbReference type="SUPFAM" id="SSF55874">
    <property type="entry name" value="ATPase domain of HSP90 chaperone/DNA topoisomerase II/histidine kinase"/>
    <property type="match status" value="1"/>
</dbReference>
<keyword evidence="10" id="KW-1185">Reference proteome</keyword>
<dbReference type="Proteomes" id="UP000502248">
    <property type="component" value="Chromosome"/>
</dbReference>
<dbReference type="InterPro" id="IPR050640">
    <property type="entry name" value="Bact_2-comp_sensor_kinase"/>
</dbReference>
<evidence type="ECO:0000256" key="7">
    <source>
        <dbReference type="SAM" id="Phobius"/>
    </source>
</evidence>
<dbReference type="GO" id="GO:0005886">
    <property type="term" value="C:plasma membrane"/>
    <property type="evidence" value="ECO:0007669"/>
    <property type="project" value="UniProtKB-SubCell"/>
</dbReference>
<evidence type="ECO:0000256" key="1">
    <source>
        <dbReference type="ARBA" id="ARBA00004651"/>
    </source>
</evidence>
<evidence type="ECO:0000256" key="2">
    <source>
        <dbReference type="ARBA" id="ARBA00022475"/>
    </source>
</evidence>
<dbReference type="InterPro" id="IPR036890">
    <property type="entry name" value="HATPase_C_sf"/>
</dbReference>
<proteinExistence type="predicted"/>
<dbReference type="Pfam" id="PF02518">
    <property type="entry name" value="HATPase_c"/>
    <property type="match status" value="1"/>
</dbReference>
<dbReference type="Pfam" id="PF06580">
    <property type="entry name" value="His_kinase"/>
    <property type="match status" value="1"/>
</dbReference>
<sequence>MNLEEKVTSIRLFPKLLLSFLLVLAPLYVIGVQINLSGSKNVKQEIEDSLSSRAGLYMEMLDNDLESVLFSLQDFIVDDDALGLGMAVSIMSDIEKTQAILRLKERMDNLARSSNFIKEAAIFIPLIDRTISSKADAITDFDREQFQGLLQEIKPRDMPFLEWKDRLFIPLVYPPVSMGKNPVFTVMVEISKPELDSTLARFSNKGGGVMLVGLSTDRVIASAFDIPDELFEKRSDLMKESKKNALQTVSIEGDSYLVAREDSDASEMSLIMYVPAKNVNPALRTHSYWLIVLSIASAIIVIVFSIGIYRMIHRPLIRLLHSFRRIEKGELNLTLQYPHKDEFGYLYGRFNAMAKQLNILVHEVYEQKYRAQLSELRHLQSQINPHFLYNTYFILYRMAQLEDNENVIRLTKHLGEYFQFITRDGADEVPLGKEAHHARTYMEIQIIRFSRRIEANFGKVPEGLENMLVPRLILQPIIENAYNHSLEKRPKDGWLNVEMDVYGDHLVISVEDNGQELTPDKLEEMRNKLQSQDEPGESTGMLNVHRRLKIKYGESGGLRLGAGERGGLKVEIVIPIREVGL</sequence>
<keyword evidence="2" id="KW-1003">Cell membrane</keyword>
<feature type="transmembrane region" description="Helical" evidence="7">
    <location>
        <begin position="288"/>
        <end position="309"/>
    </location>
</feature>
<comment type="subcellular location">
    <subcellularLocation>
        <location evidence="1">Cell membrane</location>
        <topology evidence="1">Multi-pass membrane protein</topology>
    </subcellularLocation>
</comment>
<accession>A0A7Z2VGT7</accession>
<dbReference type="InterPro" id="IPR003594">
    <property type="entry name" value="HATPase_dom"/>
</dbReference>
<evidence type="ECO:0000259" key="8">
    <source>
        <dbReference type="PROSITE" id="PS50885"/>
    </source>
</evidence>
<evidence type="ECO:0000256" key="3">
    <source>
        <dbReference type="ARBA" id="ARBA00022553"/>
    </source>
</evidence>
<dbReference type="EMBL" id="CP051680">
    <property type="protein sequence ID" value="QJD82794.1"/>
    <property type="molecule type" value="Genomic_DNA"/>
</dbReference>
<reference evidence="9 10" key="1">
    <citation type="submission" date="2020-04" db="EMBL/GenBank/DDBJ databases">
        <title>Genome sequencing of novel species.</title>
        <authorList>
            <person name="Heo J."/>
            <person name="Kim S.-J."/>
            <person name="Kim J.-S."/>
            <person name="Hong S.-B."/>
            <person name="Kwon S.-W."/>
        </authorList>
    </citation>
    <scope>NUCLEOTIDE SEQUENCE [LARGE SCALE GENOMIC DNA]</scope>
    <source>
        <strain evidence="9 10">MFER-1</strain>
    </source>
</reference>
<dbReference type="InterPro" id="IPR010559">
    <property type="entry name" value="Sig_transdc_His_kin_internal"/>
</dbReference>
<dbReference type="SMART" id="SM00304">
    <property type="entry name" value="HAMP"/>
    <property type="match status" value="1"/>
</dbReference>
<dbReference type="KEGG" id="cheb:HH215_06095"/>
<dbReference type="Pfam" id="PF00672">
    <property type="entry name" value="HAMP"/>
    <property type="match status" value="1"/>
</dbReference>
<protein>
    <submittedName>
        <fullName evidence="9">Histidine kinase</fullName>
    </submittedName>
</protein>
<evidence type="ECO:0000313" key="9">
    <source>
        <dbReference type="EMBL" id="QJD82794.1"/>
    </source>
</evidence>
<feature type="domain" description="HAMP" evidence="8">
    <location>
        <begin position="310"/>
        <end position="362"/>
    </location>
</feature>
<dbReference type="CDD" id="cd06225">
    <property type="entry name" value="HAMP"/>
    <property type="match status" value="1"/>
</dbReference>
<keyword evidence="4" id="KW-0808">Transferase</keyword>
<dbReference type="RefSeq" id="WP_169279090.1">
    <property type="nucleotide sequence ID" value="NZ_CP051680.1"/>
</dbReference>
<dbReference type="SUPFAM" id="SSF158472">
    <property type="entry name" value="HAMP domain-like"/>
    <property type="match status" value="1"/>
</dbReference>
<dbReference type="Gene3D" id="6.10.340.10">
    <property type="match status" value="1"/>
</dbReference>
<evidence type="ECO:0000256" key="4">
    <source>
        <dbReference type="ARBA" id="ARBA00022679"/>
    </source>
</evidence>
<keyword evidence="3" id="KW-0597">Phosphoprotein</keyword>
<keyword evidence="7" id="KW-0812">Transmembrane</keyword>
<dbReference type="PROSITE" id="PS50885">
    <property type="entry name" value="HAMP"/>
    <property type="match status" value="1"/>
</dbReference>
<dbReference type="Gene3D" id="3.30.565.10">
    <property type="entry name" value="Histidine kinase-like ATPase, C-terminal domain"/>
    <property type="match status" value="1"/>
</dbReference>
<dbReference type="GO" id="GO:0000155">
    <property type="term" value="F:phosphorelay sensor kinase activity"/>
    <property type="evidence" value="ECO:0007669"/>
    <property type="project" value="InterPro"/>
</dbReference>